<accession>A0ACC0DZ57</accession>
<proteinExistence type="predicted"/>
<sequence>RPFKCVNKYLGQHHTREKQSNWHKFQKTDPLAQEALHNILSQPHWASATKMLQRSINSTSRLLTHRIPRLPMRILNHTIFSENYKSKKTLKKKLRRGLKRFNESLVLAAQDHQKPLFFQGGGFLGDDYLRALIAKGDPMRKFAVWTAGLKATKNKVESKAKKEDKVHCGCFQKPRRLSSKQFYVDCLSTTVTFYRSLGRYTKVAKSKTTLTKKSGPGTNTALNLAWFLAILFASQPITYSMCQSRCYGFRTPGLSFEVSRTNG</sequence>
<reference evidence="2" key="1">
    <citation type="journal article" date="2018" name="BMC Genomics">
        <title>Genomic insights into host adaptation between the wheat stripe rust pathogen (Puccinia striiformis f. sp. tritici) and the barley stripe rust pathogen (Puccinia striiformis f. sp. hordei).</title>
        <authorList>
            <person name="Xia C."/>
            <person name="Wang M."/>
            <person name="Yin C."/>
            <person name="Cornejo O.E."/>
            <person name="Hulbert S.H."/>
            <person name="Chen X."/>
        </authorList>
    </citation>
    <scope>NUCLEOTIDE SEQUENCE [LARGE SCALE GENOMIC DNA]</scope>
    <source>
        <strain evidence="2">93-210</strain>
    </source>
</reference>
<feature type="non-terminal residue" evidence="1">
    <location>
        <position position="1"/>
    </location>
</feature>
<evidence type="ECO:0000313" key="1">
    <source>
        <dbReference type="EMBL" id="KAI7940948.1"/>
    </source>
</evidence>
<reference evidence="2" key="2">
    <citation type="journal article" date="2018" name="Mol. Plant Microbe Interact.">
        <title>Genome sequence resources for the wheat stripe rust pathogen (Puccinia striiformis f. sp. tritici) and the barley stripe rust pathogen (Puccinia striiformis f. sp. hordei).</title>
        <authorList>
            <person name="Xia C."/>
            <person name="Wang M."/>
            <person name="Yin C."/>
            <person name="Cornejo O.E."/>
            <person name="Hulbert S.H."/>
            <person name="Chen X."/>
        </authorList>
    </citation>
    <scope>NUCLEOTIDE SEQUENCE [LARGE SCALE GENOMIC DNA]</scope>
    <source>
        <strain evidence="2">93-210</strain>
    </source>
</reference>
<keyword evidence="2" id="KW-1185">Reference proteome</keyword>
<reference evidence="1 2" key="3">
    <citation type="journal article" date="2022" name="Microbiol. Spectr.">
        <title>Folding features and dynamics of 3D genome architecture in plant fungal pathogens.</title>
        <authorList>
            <person name="Xia C."/>
        </authorList>
    </citation>
    <scope>NUCLEOTIDE SEQUENCE [LARGE SCALE GENOMIC DNA]</scope>
    <source>
        <strain evidence="1 2">93-210</strain>
    </source>
</reference>
<gene>
    <name evidence="1" type="ORF">MJO28_013233</name>
</gene>
<evidence type="ECO:0000313" key="2">
    <source>
        <dbReference type="Proteomes" id="UP001060170"/>
    </source>
</evidence>
<protein>
    <submittedName>
        <fullName evidence="1">Uncharacterized protein</fullName>
    </submittedName>
</protein>
<comment type="caution">
    <text evidence="1">The sequence shown here is derived from an EMBL/GenBank/DDBJ whole genome shotgun (WGS) entry which is preliminary data.</text>
</comment>
<dbReference type="Proteomes" id="UP001060170">
    <property type="component" value="Chromosome 13"/>
</dbReference>
<organism evidence="1 2">
    <name type="scientific">Puccinia striiformis f. sp. tritici</name>
    <dbReference type="NCBI Taxonomy" id="168172"/>
    <lineage>
        <taxon>Eukaryota</taxon>
        <taxon>Fungi</taxon>
        <taxon>Dikarya</taxon>
        <taxon>Basidiomycota</taxon>
        <taxon>Pucciniomycotina</taxon>
        <taxon>Pucciniomycetes</taxon>
        <taxon>Pucciniales</taxon>
        <taxon>Pucciniaceae</taxon>
        <taxon>Puccinia</taxon>
    </lineage>
</organism>
<name>A0ACC0DZ57_9BASI</name>
<dbReference type="EMBL" id="CM045877">
    <property type="protein sequence ID" value="KAI7940948.1"/>
    <property type="molecule type" value="Genomic_DNA"/>
</dbReference>
<feature type="non-terminal residue" evidence="1">
    <location>
        <position position="263"/>
    </location>
</feature>